<dbReference type="CDD" id="cd00567">
    <property type="entry name" value="ACAD"/>
    <property type="match status" value="1"/>
</dbReference>
<accession>A0A7I7T0K3</accession>
<dbReference type="AlphaFoldDB" id="A0A7I7T0K3"/>
<evidence type="ECO:0000313" key="8">
    <source>
        <dbReference type="EMBL" id="BBY61596.1"/>
    </source>
</evidence>
<evidence type="ECO:0000259" key="7">
    <source>
        <dbReference type="Pfam" id="PF02771"/>
    </source>
</evidence>
<evidence type="ECO:0000256" key="1">
    <source>
        <dbReference type="ARBA" id="ARBA00001974"/>
    </source>
</evidence>
<protein>
    <submittedName>
        <fullName evidence="8">Acyl-CoA dehydrogenase</fullName>
    </submittedName>
</protein>
<dbReference type="Gene3D" id="1.20.140.10">
    <property type="entry name" value="Butyryl-CoA Dehydrogenase, subunit A, domain 3"/>
    <property type="match status" value="1"/>
</dbReference>
<comment type="similarity">
    <text evidence="2">Belongs to the acyl-CoA dehydrogenase family.</text>
</comment>
<dbReference type="KEGG" id="msar:MSAR_47320"/>
<evidence type="ECO:0000259" key="6">
    <source>
        <dbReference type="Pfam" id="PF00441"/>
    </source>
</evidence>
<dbReference type="PANTHER" id="PTHR43884">
    <property type="entry name" value="ACYL-COA DEHYDROGENASE"/>
    <property type="match status" value="1"/>
</dbReference>
<gene>
    <name evidence="8" type="ORF">MSAR_47320</name>
</gene>
<dbReference type="EMBL" id="AP022595">
    <property type="protein sequence ID" value="BBY61596.1"/>
    <property type="molecule type" value="Genomic_DNA"/>
</dbReference>
<comment type="cofactor">
    <cofactor evidence="1">
        <name>FAD</name>
        <dbReference type="ChEBI" id="CHEBI:57692"/>
    </cofactor>
</comment>
<dbReference type="GO" id="GO:0050660">
    <property type="term" value="F:flavin adenine dinucleotide binding"/>
    <property type="evidence" value="ECO:0007669"/>
    <property type="project" value="InterPro"/>
</dbReference>
<keyword evidence="3" id="KW-0285">Flavoprotein</keyword>
<keyword evidence="4" id="KW-0274">FAD</keyword>
<dbReference type="Gene3D" id="2.40.110.10">
    <property type="entry name" value="Butyryl-CoA Dehydrogenase, subunit A, domain 2"/>
    <property type="match status" value="1"/>
</dbReference>
<dbReference type="Pfam" id="PF00441">
    <property type="entry name" value="Acyl-CoA_dh_1"/>
    <property type="match status" value="1"/>
</dbReference>
<sequence length="367" mass="38226">MDFELDEPVRELGQLASTIFDDRSGVERVKHVESTLGGHDAELWSTLAETGVLGAALPEQVGGAGLGMLGLVTILEAQGRRVAPVPLWPVLAGAALPIAEFGTADQRSRWLDGVVAGTTLVAGAPGASTVRGTRHHDRIVLDGQLPLVFGGAVADAIVVPVRCDDEELVAIVPTEHLTVTPVQVISRVSAAAVTFDDVSLTEADLLGGGKDVGAWILGRCRTAIAGLQAGICHEALAMAAAYTSQRIQFGRPLSTNQAVAMRAADAHLDTVAIRLSAQRAAWLMDRGDEQAAVSAALVAKWWASHGGLRTVHATQHLHGGMGADLDYPIHRYFIWGRDAAFSLGGADAVAAELGDLLPSAPAIGAPL</sequence>
<dbReference type="Gene3D" id="1.10.540.10">
    <property type="entry name" value="Acyl-CoA dehydrogenase/oxidase, N-terminal domain"/>
    <property type="match status" value="1"/>
</dbReference>
<evidence type="ECO:0000256" key="5">
    <source>
        <dbReference type="ARBA" id="ARBA00023002"/>
    </source>
</evidence>
<evidence type="ECO:0000313" key="9">
    <source>
        <dbReference type="Proteomes" id="UP000466445"/>
    </source>
</evidence>
<keyword evidence="5" id="KW-0560">Oxidoreductase</keyword>
<dbReference type="InterPro" id="IPR046373">
    <property type="entry name" value="Acyl-CoA_Oxase/DH_mid-dom_sf"/>
</dbReference>
<dbReference type="InterPro" id="IPR036250">
    <property type="entry name" value="AcylCo_DH-like_C"/>
</dbReference>
<organism evidence="8 9">
    <name type="scientific">Mycolicibacterium sarraceniae</name>
    <dbReference type="NCBI Taxonomy" id="1534348"/>
    <lineage>
        <taxon>Bacteria</taxon>
        <taxon>Bacillati</taxon>
        <taxon>Actinomycetota</taxon>
        <taxon>Actinomycetes</taxon>
        <taxon>Mycobacteriales</taxon>
        <taxon>Mycobacteriaceae</taxon>
        <taxon>Mycolicibacterium</taxon>
    </lineage>
</organism>
<dbReference type="SUPFAM" id="SSF47203">
    <property type="entry name" value="Acyl-CoA dehydrogenase C-terminal domain-like"/>
    <property type="match status" value="1"/>
</dbReference>
<dbReference type="InterPro" id="IPR037069">
    <property type="entry name" value="AcylCoA_DH/ox_N_sf"/>
</dbReference>
<dbReference type="InterPro" id="IPR013786">
    <property type="entry name" value="AcylCoA_DH/ox_N"/>
</dbReference>
<dbReference type="InterPro" id="IPR009100">
    <property type="entry name" value="AcylCoA_DH/oxidase_NM_dom_sf"/>
</dbReference>
<keyword evidence="9" id="KW-1185">Reference proteome</keyword>
<dbReference type="InterPro" id="IPR009075">
    <property type="entry name" value="AcylCo_DH/oxidase_C"/>
</dbReference>
<feature type="domain" description="Acyl-CoA dehydrogenase/oxidase N-terminal" evidence="7">
    <location>
        <begin position="38"/>
        <end position="117"/>
    </location>
</feature>
<dbReference type="PANTHER" id="PTHR43884:SF20">
    <property type="entry name" value="ACYL-COA DEHYDROGENASE FADE28"/>
    <property type="match status" value="1"/>
</dbReference>
<dbReference type="GO" id="GO:0003995">
    <property type="term" value="F:acyl-CoA dehydrogenase activity"/>
    <property type="evidence" value="ECO:0007669"/>
    <property type="project" value="TreeGrafter"/>
</dbReference>
<dbReference type="Proteomes" id="UP000466445">
    <property type="component" value="Chromosome"/>
</dbReference>
<reference evidence="8 9" key="1">
    <citation type="journal article" date="2019" name="Emerg. Microbes Infect.">
        <title>Comprehensive subspecies identification of 175 nontuberculous mycobacteria species based on 7547 genomic profiles.</title>
        <authorList>
            <person name="Matsumoto Y."/>
            <person name="Kinjo T."/>
            <person name="Motooka D."/>
            <person name="Nabeya D."/>
            <person name="Jung N."/>
            <person name="Uechi K."/>
            <person name="Horii T."/>
            <person name="Iida T."/>
            <person name="Fujita J."/>
            <person name="Nakamura S."/>
        </authorList>
    </citation>
    <scope>NUCLEOTIDE SEQUENCE [LARGE SCALE GENOMIC DNA]</scope>
    <source>
        <strain evidence="8 9">JCM 30395</strain>
    </source>
</reference>
<proteinExistence type="inferred from homology"/>
<evidence type="ECO:0000256" key="2">
    <source>
        <dbReference type="ARBA" id="ARBA00009347"/>
    </source>
</evidence>
<name>A0A7I7T0K3_9MYCO</name>
<evidence type="ECO:0000256" key="4">
    <source>
        <dbReference type="ARBA" id="ARBA00022827"/>
    </source>
</evidence>
<feature type="domain" description="Acyl-CoA dehydrogenase/oxidase C-terminal" evidence="6">
    <location>
        <begin position="209"/>
        <end position="337"/>
    </location>
</feature>
<dbReference type="RefSeq" id="WP_163701061.1">
    <property type="nucleotide sequence ID" value="NZ_AP022595.1"/>
</dbReference>
<dbReference type="SUPFAM" id="SSF56645">
    <property type="entry name" value="Acyl-CoA dehydrogenase NM domain-like"/>
    <property type="match status" value="1"/>
</dbReference>
<evidence type="ECO:0000256" key="3">
    <source>
        <dbReference type="ARBA" id="ARBA00022630"/>
    </source>
</evidence>
<dbReference type="Pfam" id="PF02771">
    <property type="entry name" value="Acyl-CoA_dh_N"/>
    <property type="match status" value="1"/>
</dbReference>